<name>A0A0S4MMB0_ECHMU</name>
<dbReference type="AlphaFoldDB" id="A0A0S4MMB0"/>
<protein>
    <submittedName>
        <fullName evidence="1">Regulatory protein</fullName>
    </submittedName>
</protein>
<reference evidence="1" key="1">
    <citation type="journal article" date="2013" name="Nature">
        <title>The genomes of four tapeworm species reveal adaptations to parasitism.</title>
        <authorList>
            <person name="Tsai I.J."/>
            <person name="Zarowiecki M."/>
            <person name="Holroyd N."/>
            <person name="Garciarrubio A."/>
            <person name="Sanchez-Flores A."/>
            <person name="Brooks K.L."/>
            <person name="Tracey A."/>
            <person name="Bobes R.J."/>
            <person name="Fragoso G."/>
            <person name="Sciutto E."/>
            <person name="Aslett M."/>
            <person name="Beasley H."/>
            <person name="Bennett H.M."/>
            <person name="Cai J."/>
            <person name="Camicia F."/>
            <person name="Clark R."/>
            <person name="Cucher M."/>
            <person name="De Silva N."/>
            <person name="Day T.A."/>
            <person name="Deplazes P."/>
            <person name="Estrada K."/>
            <person name="Fernandez C."/>
            <person name="Holland P.W."/>
            <person name="Hou J."/>
            <person name="Hu S."/>
            <person name="Huckvale T."/>
            <person name="Hung S.S."/>
            <person name="Kamenetzky L."/>
            <person name="Keane J.A."/>
            <person name="Kiss F."/>
            <person name="Koziol U."/>
            <person name="Lambert O."/>
            <person name="Liu K."/>
            <person name="Luo X."/>
            <person name="Luo Y."/>
            <person name="Macchiaroli N."/>
            <person name="Nichol S."/>
            <person name="Paps J."/>
            <person name="Parkinson J."/>
            <person name="Pouchkina-Stantcheva N."/>
            <person name="Riddiford N."/>
            <person name="Rosenzvit M."/>
            <person name="Salinas G."/>
            <person name="Wasmuth J.D."/>
            <person name="Zamanian M."/>
            <person name="Zheng Y."/>
            <person name="Cai X."/>
            <person name="Soberon X."/>
            <person name="Olson P.D."/>
            <person name="Laclette J.P."/>
            <person name="Brehm K."/>
            <person name="Berriman M."/>
            <person name="Garciarrubio A."/>
            <person name="Bobes R.J."/>
            <person name="Fragoso G."/>
            <person name="Sanchez-Flores A."/>
            <person name="Estrada K."/>
            <person name="Cevallos M.A."/>
            <person name="Morett E."/>
            <person name="Gonzalez V."/>
            <person name="Portillo T."/>
            <person name="Ochoa-Leyva A."/>
            <person name="Jose M.V."/>
            <person name="Sciutto E."/>
            <person name="Landa A."/>
            <person name="Jimenez L."/>
            <person name="Valdes V."/>
            <person name="Carrero J.C."/>
            <person name="Larralde C."/>
            <person name="Morales-Montor J."/>
            <person name="Limon-Lason J."/>
            <person name="Soberon X."/>
            <person name="Laclette J.P."/>
        </authorList>
    </citation>
    <scope>NUCLEOTIDE SEQUENCE [LARGE SCALE GENOMIC DNA]</scope>
</reference>
<accession>A0A0S4MMB0</accession>
<sequence>MALLKPSSLFCHHIQTPATRLKAAGKEERSYTQKPPSTCKVCTKGIKDATLMRRERPAALMTGFAYMEVEVFETLHLHELAEIVKHQSHRITATCRSSGHAKTHKYNGRFDGE</sequence>
<evidence type="ECO:0000313" key="1">
    <source>
        <dbReference type="EMBL" id="CUT99765.1"/>
    </source>
</evidence>
<dbReference type="Proteomes" id="UP000017246">
    <property type="component" value="Unassembled WGS sequence"/>
</dbReference>
<proteinExistence type="predicted"/>
<evidence type="ECO:0000313" key="2">
    <source>
        <dbReference type="Proteomes" id="UP000017246"/>
    </source>
</evidence>
<reference evidence="1" key="2">
    <citation type="submission" date="2015-11" db="EMBL/GenBank/DDBJ databases">
        <authorList>
            <person name="Zhang Y."/>
            <person name="Guo Z."/>
        </authorList>
    </citation>
    <scope>NUCLEOTIDE SEQUENCE</scope>
</reference>
<dbReference type="EMBL" id="LN902847">
    <property type="protein sequence ID" value="CUT99765.1"/>
    <property type="molecule type" value="Genomic_DNA"/>
</dbReference>
<keyword evidence="2" id="KW-1185">Reference proteome</keyword>
<organism evidence="1 2">
    <name type="scientific">Echinococcus multilocularis</name>
    <name type="common">Fox tapeworm</name>
    <dbReference type="NCBI Taxonomy" id="6211"/>
    <lineage>
        <taxon>Eukaryota</taxon>
        <taxon>Metazoa</taxon>
        <taxon>Spiralia</taxon>
        <taxon>Lophotrochozoa</taxon>
        <taxon>Platyhelminthes</taxon>
        <taxon>Cestoda</taxon>
        <taxon>Eucestoda</taxon>
        <taxon>Cyclophyllidea</taxon>
        <taxon>Taeniidae</taxon>
        <taxon>Echinococcus</taxon>
    </lineage>
</organism>